<evidence type="ECO:0000259" key="8">
    <source>
        <dbReference type="Pfam" id="PF01694"/>
    </source>
</evidence>
<evidence type="ECO:0000256" key="3">
    <source>
        <dbReference type="ARBA" id="ARBA00022692"/>
    </source>
</evidence>
<dbReference type="PANTHER" id="PTHR43731:SF14">
    <property type="entry name" value="PRESENILIN-ASSOCIATED RHOMBOID-LIKE PROTEIN, MITOCHONDRIAL"/>
    <property type="match status" value="1"/>
</dbReference>
<dbReference type="PANTHER" id="PTHR43731">
    <property type="entry name" value="RHOMBOID PROTEASE"/>
    <property type="match status" value="1"/>
</dbReference>
<dbReference type="Proteomes" id="UP000287865">
    <property type="component" value="Unassembled WGS sequence"/>
</dbReference>
<dbReference type="InterPro" id="IPR022764">
    <property type="entry name" value="Peptidase_S54_rhomboid_dom"/>
</dbReference>
<evidence type="ECO:0000256" key="1">
    <source>
        <dbReference type="ARBA" id="ARBA00004141"/>
    </source>
</evidence>
<dbReference type="InterPro" id="IPR035952">
    <property type="entry name" value="Rhomboid-like_sf"/>
</dbReference>
<evidence type="ECO:0000313" key="10">
    <source>
        <dbReference type="Proteomes" id="UP000287865"/>
    </source>
</evidence>
<dbReference type="GO" id="GO:0006508">
    <property type="term" value="P:proteolysis"/>
    <property type="evidence" value="ECO:0007669"/>
    <property type="project" value="UniProtKB-KW"/>
</dbReference>
<evidence type="ECO:0000313" key="9">
    <source>
        <dbReference type="EMBL" id="RUO27694.1"/>
    </source>
</evidence>
<keyword evidence="6 7" id="KW-0472">Membrane</keyword>
<comment type="subcellular location">
    <subcellularLocation>
        <location evidence="1">Membrane</location>
        <topology evidence="1">Multi-pass membrane protein</topology>
    </subcellularLocation>
</comment>
<keyword evidence="9" id="KW-0645">Protease</keyword>
<dbReference type="Pfam" id="PF01694">
    <property type="entry name" value="Rhomboid"/>
    <property type="match status" value="1"/>
</dbReference>
<evidence type="ECO:0000256" key="5">
    <source>
        <dbReference type="ARBA" id="ARBA00022989"/>
    </source>
</evidence>
<feature type="transmembrane region" description="Helical" evidence="7">
    <location>
        <begin position="232"/>
        <end position="250"/>
    </location>
</feature>
<dbReference type="Gene3D" id="1.20.1540.10">
    <property type="entry name" value="Rhomboid-like"/>
    <property type="match status" value="1"/>
</dbReference>
<name>A0ABY0BUD8_9GAMM</name>
<keyword evidence="3 7" id="KW-0812">Transmembrane</keyword>
<accession>A0ABY0BUD8</accession>
<feature type="transmembrane region" description="Helical" evidence="7">
    <location>
        <begin position="256"/>
        <end position="273"/>
    </location>
</feature>
<evidence type="ECO:0000256" key="2">
    <source>
        <dbReference type="ARBA" id="ARBA00009045"/>
    </source>
</evidence>
<reference evidence="9 10" key="1">
    <citation type="journal article" date="2018" name="Front. Microbiol.">
        <title>Genome-Based Analysis Reveals the Taxonomy and Diversity of the Family Idiomarinaceae.</title>
        <authorList>
            <person name="Liu Y."/>
            <person name="Lai Q."/>
            <person name="Shao Z."/>
        </authorList>
    </citation>
    <scope>NUCLEOTIDE SEQUENCE [LARGE SCALE GENOMIC DNA]</scope>
    <source>
        <strain evidence="9 10">CF12-14</strain>
    </source>
</reference>
<dbReference type="EMBL" id="PIPK01000002">
    <property type="protein sequence ID" value="RUO27694.1"/>
    <property type="molecule type" value="Genomic_DNA"/>
</dbReference>
<comment type="caution">
    <text evidence="9">The sequence shown here is derived from an EMBL/GenBank/DDBJ whole genome shotgun (WGS) entry which is preliminary data.</text>
</comment>
<dbReference type="InterPro" id="IPR050925">
    <property type="entry name" value="Rhomboid_protease_S54"/>
</dbReference>
<sequence length="279" mass="30632">MHHSATAELPMIRLTSSQDTAYMARLRHFMLRNGVAVTVSERAGKLDMWLLQEHQQPLAQALLSEYIDDPAAMPDAAPSGGLLKPTLRTLTSQAGLVTFMVALAVLAVAAAQFFWSMQATLGALIITPPGSSELDFSQPWRLFTPALLHMSATHLIFNIFWWWYLGGRIELTLGGKTLVLLLLVCGISANLLQWYTTGPLFGGLSGVVYGLFGFCAVYGWRRQSALSLPPALLVFMIGWLLLGYTEVLWVNMANDAHLMGLISGALIGLGYRFQRTGFN</sequence>
<feature type="transmembrane region" description="Helical" evidence="7">
    <location>
        <begin position="146"/>
        <end position="165"/>
    </location>
</feature>
<evidence type="ECO:0000256" key="7">
    <source>
        <dbReference type="SAM" id="Phobius"/>
    </source>
</evidence>
<feature type="transmembrane region" description="Helical" evidence="7">
    <location>
        <begin position="94"/>
        <end position="115"/>
    </location>
</feature>
<organism evidence="9 10">
    <name type="scientific">Aliidiomarina maris</name>
    <dbReference type="NCBI Taxonomy" id="531312"/>
    <lineage>
        <taxon>Bacteria</taxon>
        <taxon>Pseudomonadati</taxon>
        <taxon>Pseudomonadota</taxon>
        <taxon>Gammaproteobacteria</taxon>
        <taxon>Alteromonadales</taxon>
        <taxon>Idiomarinaceae</taxon>
        <taxon>Aliidiomarina</taxon>
    </lineage>
</organism>
<evidence type="ECO:0000256" key="4">
    <source>
        <dbReference type="ARBA" id="ARBA00022801"/>
    </source>
</evidence>
<gene>
    <name evidence="9" type="ORF">CWE07_03500</name>
</gene>
<feature type="transmembrane region" description="Helical" evidence="7">
    <location>
        <begin position="177"/>
        <end position="195"/>
    </location>
</feature>
<keyword evidence="5 7" id="KW-1133">Transmembrane helix</keyword>
<comment type="similarity">
    <text evidence="2">Belongs to the peptidase S54 family.</text>
</comment>
<dbReference type="SUPFAM" id="SSF144091">
    <property type="entry name" value="Rhomboid-like"/>
    <property type="match status" value="1"/>
</dbReference>
<keyword evidence="4" id="KW-0378">Hydrolase</keyword>
<dbReference type="GO" id="GO:0008233">
    <property type="term" value="F:peptidase activity"/>
    <property type="evidence" value="ECO:0007669"/>
    <property type="project" value="UniProtKB-KW"/>
</dbReference>
<evidence type="ECO:0000256" key="6">
    <source>
        <dbReference type="ARBA" id="ARBA00023136"/>
    </source>
</evidence>
<keyword evidence="10" id="KW-1185">Reference proteome</keyword>
<feature type="domain" description="Peptidase S54 rhomboid" evidence="8">
    <location>
        <begin position="138"/>
        <end position="269"/>
    </location>
</feature>
<protein>
    <submittedName>
        <fullName evidence="9">Rhomboid family intramembrane serine protease</fullName>
    </submittedName>
</protein>
<feature type="transmembrane region" description="Helical" evidence="7">
    <location>
        <begin position="201"/>
        <end position="220"/>
    </location>
</feature>
<proteinExistence type="inferred from homology"/>